<dbReference type="Proteomes" id="UP000240987">
    <property type="component" value="Unassembled WGS sequence"/>
</dbReference>
<dbReference type="Pfam" id="PF07143">
    <property type="entry name" value="CrtC"/>
    <property type="match status" value="1"/>
</dbReference>
<evidence type="ECO:0000259" key="1">
    <source>
        <dbReference type="Pfam" id="PF07143"/>
    </source>
</evidence>
<comment type="caution">
    <text evidence="2">The sequence shown here is derived from an EMBL/GenBank/DDBJ whole genome shotgun (WGS) entry which is preliminary data.</text>
</comment>
<organism evidence="2 3">
    <name type="scientific">Photobacterium frigidiphilum</name>
    <dbReference type="NCBI Taxonomy" id="264736"/>
    <lineage>
        <taxon>Bacteria</taxon>
        <taxon>Pseudomonadati</taxon>
        <taxon>Pseudomonadota</taxon>
        <taxon>Gammaproteobacteria</taxon>
        <taxon>Vibrionales</taxon>
        <taxon>Vibrionaceae</taxon>
        <taxon>Photobacterium</taxon>
    </lineage>
</organism>
<protein>
    <submittedName>
        <fullName evidence="2">Carotenoid 1,2-hydratase</fullName>
    </submittedName>
</protein>
<evidence type="ECO:0000313" key="2">
    <source>
        <dbReference type="EMBL" id="PSU50102.1"/>
    </source>
</evidence>
<dbReference type="AlphaFoldDB" id="A0A2T3JM35"/>
<dbReference type="PANTHER" id="PTHR38591:SF1">
    <property type="entry name" value="BLL1000 PROTEIN"/>
    <property type="match status" value="1"/>
</dbReference>
<reference evidence="2 3" key="1">
    <citation type="submission" date="2018-01" db="EMBL/GenBank/DDBJ databases">
        <title>Whole genome sequencing of Histamine producing bacteria.</title>
        <authorList>
            <person name="Butler K."/>
        </authorList>
    </citation>
    <scope>NUCLEOTIDE SEQUENCE [LARGE SCALE GENOMIC DNA]</scope>
    <source>
        <strain evidence="2 3">JCM 12947</strain>
    </source>
</reference>
<gene>
    <name evidence="2" type="ORF">C9J12_04965</name>
</gene>
<name>A0A2T3JM35_9GAMM</name>
<dbReference type="SUPFAM" id="SSF159245">
    <property type="entry name" value="AttH-like"/>
    <property type="match status" value="1"/>
</dbReference>
<dbReference type="InterPro" id="IPR010791">
    <property type="entry name" value="AttH_dom"/>
</dbReference>
<dbReference type="EMBL" id="PYMJ01000004">
    <property type="protein sequence ID" value="PSU50102.1"/>
    <property type="molecule type" value="Genomic_DNA"/>
</dbReference>
<feature type="domain" description="AttH" evidence="1">
    <location>
        <begin position="68"/>
        <end position="238"/>
    </location>
</feature>
<dbReference type="InterPro" id="IPR023374">
    <property type="entry name" value="AttH-like_dom_sf"/>
</dbReference>
<keyword evidence="3" id="KW-1185">Reference proteome</keyword>
<evidence type="ECO:0000313" key="3">
    <source>
        <dbReference type="Proteomes" id="UP000240987"/>
    </source>
</evidence>
<dbReference type="PANTHER" id="PTHR38591">
    <property type="entry name" value="HYDROLASE"/>
    <property type="match status" value="1"/>
</dbReference>
<proteinExistence type="predicted"/>
<dbReference type="RefSeq" id="WP_107241716.1">
    <property type="nucleotide sequence ID" value="NZ_PYMJ01000004.1"/>
</dbReference>
<dbReference type="OrthoDB" id="9770826at2"/>
<dbReference type="Gene3D" id="2.40.370.10">
    <property type="entry name" value="AttH-like domain"/>
    <property type="match status" value="2"/>
</dbReference>
<dbReference type="Pfam" id="PF17186">
    <property type="entry name" value="Lipocalin_9"/>
    <property type="match status" value="1"/>
</dbReference>
<accession>A0A2T3JM35</accession>
<sequence length="363" mass="41541">MFTQNIKHFFWVTLLLILPLVGCEQSEPSSNTTEVLKQSNTNEYQPVVKGYELSFPRDHNSHPSFKSEWWYFTANLETDAGKQIAVQWTLFRIATGLEQSKAIGWKKPQIYMAHAVITTDEKVWKAERFSRGGIGQAGVLQKPYRAWLDNWSWRSLGQGPFPGLLEFEDDDMSARLDINNVGSIVLQGENGYSKKHATDDIASYYYSAPFLDINGSITLDDIQYNVTGKGWYDREWSSSMLSKSQQGWDWFSIQLDDGSALMISQVREKNALPFYFGSRSWPDGRVVQLGTSDIRLTPIIYTSVEGKNVPLNWRLDVRSQDLKLKVEAVRKEQWLPFVFPYWEGPIKVVGSHSGQGFMELTGY</sequence>